<feature type="compositionally biased region" description="Basic and acidic residues" evidence="1">
    <location>
        <begin position="144"/>
        <end position="168"/>
    </location>
</feature>
<dbReference type="SUPFAM" id="SSF48452">
    <property type="entry name" value="TPR-like"/>
    <property type="match status" value="1"/>
</dbReference>
<feature type="region of interest" description="Disordered" evidence="1">
    <location>
        <begin position="114"/>
        <end position="236"/>
    </location>
</feature>
<reference evidence="2 3" key="1">
    <citation type="journal article" date="2010" name="Nature">
        <title>The Ectocarpus genome and the independent evolution of multicellularity in brown algae.</title>
        <authorList>
            <person name="Cock J.M."/>
            <person name="Sterck L."/>
            <person name="Rouze P."/>
            <person name="Scornet D."/>
            <person name="Allen A.E."/>
            <person name="Amoutzias G."/>
            <person name="Anthouard V."/>
            <person name="Artiguenave F."/>
            <person name="Aury J.M."/>
            <person name="Badger J.H."/>
            <person name="Beszteri B."/>
            <person name="Billiau K."/>
            <person name="Bonnet E."/>
            <person name="Bothwell J.H."/>
            <person name="Bowler C."/>
            <person name="Boyen C."/>
            <person name="Brownlee C."/>
            <person name="Carrano C.J."/>
            <person name="Charrier B."/>
            <person name="Cho G.Y."/>
            <person name="Coelho S.M."/>
            <person name="Collen J."/>
            <person name="Corre E."/>
            <person name="Da Silva C."/>
            <person name="Delage L."/>
            <person name="Delaroque N."/>
            <person name="Dittami S.M."/>
            <person name="Doulbeau S."/>
            <person name="Elias M."/>
            <person name="Farnham G."/>
            <person name="Gachon C.M."/>
            <person name="Gschloessl B."/>
            <person name="Heesch S."/>
            <person name="Jabbari K."/>
            <person name="Jubin C."/>
            <person name="Kawai H."/>
            <person name="Kimura K."/>
            <person name="Kloareg B."/>
            <person name="Kupper F.C."/>
            <person name="Lang D."/>
            <person name="Le Bail A."/>
            <person name="Leblanc C."/>
            <person name="Lerouge P."/>
            <person name="Lohr M."/>
            <person name="Lopez P.J."/>
            <person name="Martens C."/>
            <person name="Maumus F."/>
            <person name="Michel G."/>
            <person name="Miranda-Saavedra D."/>
            <person name="Morales J."/>
            <person name="Moreau H."/>
            <person name="Motomura T."/>
            <person name="Nagasato C."/>
            <person name="Napoli C.A."/>
            <person name="Nelson D.R."/>
            <person name="Nyvall-Collen P."/>
            <person name="Peters A.F."/>
            <person name="Pommier C."/>
            <person name="Potin P."/>
            <person name="Poulain J."/>
            <person name="Quesneville H."/>
            <person name="Read B."/>
            <person name="Rensing S.A."/>
            <person name="Ritter A."/>
            <person name="Rousvoal S."/>
            <person name="Samanta M."/>
            <person name="Samson G."/>
            <person name="Schroeder D.C."/>
            <person name="Segurens B."/>
            <person name="Strittmatter M."/>
            <person name="Tonon T."/>
            <person name="Tregear J.W."/>
            <person name="Valentin K."/>
            <person name="von Dassow P."/>
            <person name="Yamagishi T."/>
            <person name="Van de Peer Y."/>
            <person name="Wincker P."/>
        </authorList>
    </citation>
    <scope>NUCLEOTIDE SEQUENCE [LARGE SCALE GENOMIC DNA]</scope>
    <source>
        <strain evidence="3">Ec32 / CCAP1310/4</strain>
    </source>
</reference>
<evidence type="ECO:0000256" key="1">
    <source>
        <dbReference type="SAM" id="MobiDB-lite"/>
    </source>
</evidence>
<feature type="compositionally biased region" description="Basic and acidic residues" evidence="1">
    <location>
        <begin position="338"/>
        <end position="350"/>
    </location>
</feature>
<accession>D7FKD5</accession>
<dbReference type="CDD" id="cd04508">
    <property type="entry name" value="Tudor_SF"/>
    <property type="match status" value="1"/>
</dbReference>
<dbReference type="InParanoid" id="D7FKD5"/>
<dbReference type="Gene3D" id="1.25.40.10">
    <property type="entry name" value="Tetratricopeptide repeat domain"/>
    <property type="match status" value="1"/>
</dbReference>
<keyword evidence="3" id="KW-1185">Reference proteome</keyword>
<name>D7FKD5_ECTSI</name>
<sequence>MKAEGGGQVRKGTRVDCLFGDEYFRGKVDDTDGSGSSYRVIFDDGDIREDAPPEDLELPLEQGCRVECMFEGEDGYFDGVISIDNGDATYKVDFDDGDVLDAAPRHDIRVLSWSHEESAPSKAVTAEDNNTNVAEQEGTGFDTRYSDRSHNEAESEGNREAQKDDENSKVISAAHGELPPVEETHDSPRQPQRFSEVDGSEDGYGRAGDEPAGTSQHGSSPRHLGSSSGEPQRIHDSWTGRELRGTLSNRNEPTTELVQASSLYVPTSPNPLHAHLEALAAAAPRLLAEAPPDFRLSAISHRIAVLEEQLRQQEARGEAWHLPVFSAETPLHPADPSLRGRLERQGRSDPEQATGSGGEGSPRATTARGGAAAPSFPAHAELRQVAEDLSTLRMKQIALVRLCYGDASLEMVQAIADLADGYAKEDLWPQVSNHMARAADILARDKGSRVPGNGFFITATPGGGTYVDPRLRFKGHSGLRGDEPRGGYPEGQRARGLAFPTENRYSDPALCRSLTQARSARLLLELLKGLRLSVVEGGERGQVERENFEAFLSTHKDKALRSARHRLLLEAQMPSNCGWGAALGCLRRNSPLFADLNLKIMEGVQQKQAAKVRLAFQAVDPDGTGCAESEILALMVADDEEETAVEGRVGVAWQRLRSLLHVRVQTLTGRCETHTNRLAAASRNLSEALAELERLGLGEASGSVPVLNALTDALALTHRRHQEMSSIKAKKLAETWIQGKEGQDLWKQECKRLVLECRRRLEVVPRAEIEERTWQALVAYRSKILTRELGGKGKELDTAEDYLVRVWEILESRHGRNDPDVGAACVSLGSLAVIRRRLNEAIDWFRRALGTFEALEEATGLMEKAATFYSERVTTAAEEDRSAFVRQATVSI</sequence>
<evidence type="ECO:0000313" key="2">
    <source>
        <dbReference type="EMBL" id="CBJ29338.1"/>
    </source>
</evidence>
<dbReference type="EMBL" id="FN649728">
    <property type="protein sequence ID" value="CBJ29338.1"/>
    <property type="molecule type" value="Genomic_DNA"/>
</dbReference>
<dbReference type="EMBL" id="FN648021">
    <property type="protein sequence ID" value="CBJ29338.1"/>
    <property type="molecule type" value="Genomic_DNA"/>
</dbReference>
<dbReference type="Gene3D" id="2.30.30.140">
    <property type="match status" value="2"/>
</dbReference>
<proteinExistence type="predicted"/>
<organism evidence="2 3">
    <name type="scientific">Ectocarpus siliculosus</name>
    <name type="common">Brown alga</name>
    <name type="synonym">Conferva siliculosa</name>
    <dbReference type="NCBI Taxonomy" id="2880"/>
    <lineage>
        <taxon>Eukaryota</taxon>
        <taxon>Sar</taxon>
        <taxon>Stramenopiles</taxon>
        <taxon>Ochrophyta</taxon>
        <taxon>PX clade</taxon>
        <taxon>Phaeophyceae</taxon>
        <taxon>Ectocarpales</taxon>
        <taxon>Ectocarpaceae</taxon>
        <taxon>Ectocarpus</taxon>
    </lineage>
</organism>
<feature type="compositionally biased region" description="Low complexity" evidence="1">
    <location>
        <begin position="361"/>
        <end position="374"/>
    </location>
</feature>
<dbReference type="Proteomes" id="UP000002630">
    <property type="component" value="Linkage Group LG03"/>
</dbReference>
<dbReference type="AlphaFoldDB" id="D7FKD5"/>
<feature type="compositionally biased region" description="Polar residues" evidence="1">
    <location>
        <begin position="213"/>
        <end position="230"/>
    </location>
</feature>
<protein>
    <submittedName>
        <fullName evidence="2">Uncharacterized protein</fullName>
    </submittedName>
</protein>
<dbReference type="OrthoDB" id="197617at2759"/>
<evidence type="ECO:0000313" key="3">
    <source>
        <dbReference type="Proteomes" id="UP000002630"/>
    </source>
</evidence>
<gene>
    <name evidence="2" type="ORF">Esi_0143_0052</name>
</gene>
<dbReference type="InterPro" id="IPR011990">
    <property type="entry name" value="TPR-like_helical_dom_sf"/>
</dbReference>
<feature type="region of interest" description="Disordered" evidence="1">
    <location>
        <begin position="326"/>
        <end position="374"/>
    </location>
</feature>